<reference evidence="1 2" key="1">
    <citation type="submission" date="2011-08" db="EMBL/GenBank/DDBJ databases">
        <authorList>
            <person name="Liu Z.J."/>
            <person name="Shi F.L."/>
            <person name="Lu J.Q."/>
            <person name="Li M."/>
            <person name="Wang Z.L."/>
        </authorList>
    </citation>
    <scope>NUCLEOTIDE SEQUENCE [LARGE SCALE GENOMIC DNA]</scope>
    <source>
        <strain evidence="1 2">USNM 41457</strain>
    </source>
</reference>
<name>J9D611_EDHAE</name>
<dbReference type="VEuPathDB" id="MicrosporidiaDB:EDEG_02389"/>
<reference evidence="2" key="2">
    <citation type="submission" date="2015-07" db="EMBL/GenBank/DDBJ databases">
        <title>Contrasting host-pathogen interactions and genome evolution in two generalist and specialist microsporidian pathogens of mosquitoes.</title>
        <authorList>
            <consortium name="The Broad Institute Genomics Platform"/>
            <consortium name="The Broad Institute Genome Sequencing Center for Infectious Disease"/>
            <person name="Cuomo C.A."/>
            <person name="Sanscrainte N.D."/>
            <person name="Goldberg J.M."/>
            <person name="Heiman D."/>
            <person name="Young S."/>
            <person name="Zeng Q."/>
            <person name="Becnel J.J."/>
            <person name="Birren B.W."/>
        </authorList>
    </citation>
    <scope>NUCLEOTIDE SEQUENCE [LARGE SCALE GENOMIC DNA]</scope>
    <source>
        <strain evidence="2">USNM 41457</strain>
    </source>
</reference>
<protein>
    <submittedName>
        <fullName evidence="1">Uncharacterized protein</fullName>
    </submittedName>
</protein>
<proteinExistence type="predicted"/>
<dbReference type="HOGENOM" id="CLU_474889_0_0_1"/>
<evidence type="ECO:0000313" key="2">
    <source>
        <dbReference type="Proteomes" id="UP000003163"/>
    </source>
</evidence>
<dbReference type="InParanoid" id="J9D611"/>
<organism evidence="1 2">
    <name type="scientific">Edhazardia aedis (strain USNM 41457)</name>
    <name type="common">Microsporidian parasite</name>
    <dbReference type="NCBI Taxonomy" id="1003232"/>
    <lineage>
        <taxon>Eukaryota</taxon>
        <taxon>Fungi</taxon>
        <taxon>Fungi incertae sedis</taxon>
        <taxon>Microsporidia</taxon>
        <taxon>Edhazardia</taxon>
    </lineage>
</organism>
<keyword evidence="2" id="KW-1185">Reference proteome</keyword>
<evidence type="ECO:0000313" key="1">
    <source>
        <dbReference type="EMBL" id="EJW03221.1"/>
    </source>
</evidence>
<dbReference type="Proteomes" id="UP000003163">
    <property type="component" value="Unassembled WGS sequence"/>
</dbReference>
<dbReference type="EMBL" id="AFBI03000042">
    <property type="protein sequence ID" value="EJW03221.1"/>
    <property type="molecule type" value="Genomic_DNA"/>
</dbReference>
<accession>J9D611</accession>
<dbReference type="AlphaFoldDB" id="J9D611"/>
<gene>
    <name evidence="1" type="ORF">EDEG_02389</name>
</gene>
<comment type="caution">
    <text evidence="1">The sequence shown here is derived from an EMBL/GenBank/DDBJ whole genome shotgun (WGS) entry which is preliminary data.</text>
</comment>
<sequence>MVIFFSNMLSVLTMNSETTNQALIVDHSSQASEPHSETPQNTLTGHLINLTKHECLTHTKNDNINKEGRKINGKTNITENVASDSTNRVRNFQKNIEEPQNGNQRKRLRRSKPLKKKENHLLEIIDTFKILNYYFPNFENQIKTTKKSLFDFFKQQLDSFDNEASIIFDHVKKAFGPSEKTKQCSDEKREVLNNYEEFLKIFVNSDDLKKKNIVVRPIWNVISLFYPEVYGLLRILITKNQYFSVLKSTENIQIEFIKEEQIRDFHRPKNHEMESYLQSIEKEFNSIKDSKILSFSENLESFLTSCKKLIEFQIESIKANEKAKEKARNGHIEDSEIVKIKNLKSIPCLSEIGITKLLQVEKLRKNFKDLKLLRHLKTLDMFISFFNVILSFPGNILDKYQELFYFKICKLQEQLTCFEDQNNKMINFLIIFKYNCTFELSSFAKTRFEYQIDKALYDYYKVNSSNIDNISDRKKQIDKIKDHFYSILLKSGFRSDLNEIFTANIEKLEYLIGEKRLNGEKSTNSFKVYFNNRIDENEAKLYQPESQQEALYSSEMAFFKNLTILNIYLSILKS</sequence>